<protein>
    <submittedName>
        <fullName evidence="3">Uncharacterized protein</fullName>
    </submittedName>
</protein>
<sequence length="379" mass="41340">MRAQTATCTANFLHRGARASSARHANRALAGGLRSHPQPSQRGKGCASPPVFRVQLRSAGAKWRWEQRKVHRTRAKAQVCPSTGGRRSLKVEALVNVDLSPATFVGLLLICSGAALYQVRTVRPQIARDYDIFFSSIAMLCGGILCFQGWRLDPLLLFGEMLTVSAAIAFGVEAVNLRKENEPQRPWEEPGAEQRARRGRSSYSLPPSTRDAFDQWESATSSRPADADAFYDVDGEYDVRSNRSIDRFDRSRSGGPRWQERADEVYDYEDGSVYSSFSEGSQPASWGGAAYGSDGPGERVSAGTGVETYERGAGPPQGGSFRDAFDEGWQQTDRSGSADRRGEAEGRPRDPPQAGPRGGRGGGRPVPPPANVLDVDDWE</sequence>
<dbReference type="InterPro" id="IPR010004">
    <property type="entry name" value="Uncharacterised_Ycf66"/>
</dbReference>
<reference evidence="3" key="1">
    <citation type="submission" date="2021-01" db="EMBL/GenBank/DDBJ databases">
        <authorList>
            <person name="Corre E."/>
            <person name="Pelletier E."/>
            <person name="Niang G."/>
            <person name="Scheremetjew M."/>
            <person name="Finn R."/>
            <person name="Kale V."/>
            <person name="Holt S."/>
            <person name="Cochrane G."/>
            <person name="Meng A."/>
            <person name="Brown T."/>
            <person name="Cohen L."/>
        </authorList>
    </citation>
    <scope>NUCLEOTIDE SEQUENCE</scope>
    <source>
        <strain evidence="3">CCMP722</strain>
    </source>
</reference>
<evidence type="ECO:0000256" key="1">
    <source>
        <dbReference type="SAM" id="MobiDB-lite"/>
    </source>
</evidence>
<feature type="compositionally biased region" description="Basic and acidic residues" evidence="1">
    <location>
        <begin position="336"/>
        <end position="350"/>
    </location>
</feature>
<dbReference type="Pfam" id="PF07444">
    <property type="entry name" value="Ycf66_N"/>
    <property type="match status" value="1"/>
</dbReference>
<dbReference type="AlphaFoldDB" id="A0A7S0R4N4"/>
<keyword evidence="2" id="KW-1133">Transmembrane helix</keyword>
<keyword evidence="2" id="KW-0472">Membrane</keyword>
<feature type="transmembrane region" description="Helical" evidence="2">
    <location>
        <begin position="131"/>
        <end position="150"/>
    </location>
</feature>
<feature type="compositionally biased region" description="Low complexity" evidence="1">
    <location>
        <begin position="19"/>
        <end position="30"/>
    </location>
</feature>
<feature type="region of interest" description="Disordered" evidence="1">
    <location>
        <begin position="275"/>
        <end position="379"/>
    </location>
</feature>
<name>A0A7S0R4N4_9CHLO</name>
<feature type="compositionally biased region" description="Polar residues" evidence="1">
    <location>
        <begin position="275"/>
        <end position="284"/>
    </location>
</feature>
<keyword evidence="2" id="KW-0812">Transmembrane</keyword>
<evidence type="ECO:0000256" key="2">
    <source>
        <dbReference type="SAM" id="Phobius"/>
    </source>
</evidence>
<gene>
    <name evidence="3" type="ORF">POBO1169_LOCUS8934</name>
</gene>
<accession>A0A7S0R4N4</accession>
<dbReference type="EMBL" id="HBFA01017496">
    <property type="protein sequence ID" value="CAD8667121.1"/>
    <property type="molecule type" value="Transcribed_RNA"/>
</dbReference>
<feature type="region of interest" description="Disordered" evidence="1">
    <location>
        <begin position="180"/>
        <end position="211"/>
    </location>
</feature>
<feature type="compositionally biased region" description="Basic and acidic residues" evidence="1">
    <location>
        <begin position="180"/>
        <end position="196"/>
    </location>
</feature>
<evidence type="ECO:0000313" key="3">
    <source>
        <dbReference type="EMBL" id="CAD8667121.1"/>
    </source>
</evidence>
<organism evidence="3">
    <name type="scientific">Pyramimonas obovata</name>
    <dbReference type="NCBI Taxonomy" id="1411642"/>
    <lineage>
        <taxon>Eukaryota</taxon>
        <taxon>Viridiplantae</taxon>
        <taxon>Chlorophyta</taxon>
        <taxon>Pyramimonadophyceae</taxon>
        <taxon>Pyramimonadales</taxon>
        <taxon>Pyramimonadaceae</taxon>
        <taxon>Pyramimonas</taxon>
        <taxon>Pyramimonas incertae sedis</taxon>
    </lineage>
</organism>
<proteinExistence type="predicted"/>
<feature type="region of interest" description="Disordered" evidence="1">
    <location>
        <begin position="19"/>
        <end position="48"/>
    </location>
</feature>